<dbReference type="Gene3D" id="3.90.226.10">
    <property type="entry name" value="2-enoyl-CoA Hydratase, Chain A, domain 1"/>
    <property type="match status" value="1"/>
</dbReference>
<dbReference type="NCBIfam" id="NF042431">
    <property type="entry name" value="EnCoAhydt_DpgB"/>
    <property type="match status" value="1"/>
</dbReference>
<dbReference type="Proteomes" id="UP000076512">
    <property type="component" value="Unassembled WGS sequence"/>
</dbReference>
<dbReference type="CDD" id="cd06558">
    <property type="entry name" value="crotonase-like"/>
    <property type="match status" value="1"/>
</dbReference>
<name>A0A164KUT6_9NOCA</name>
<dbReference type="Pfam" id="PF00378">
    <property type="entry name" value="ECH_1"/>
    <property type="match status" value="1"/>
</dbReference>
<dbReference type="STRING" id="455432.AWN90_03180"/>
<dbReference type="InterPro" id="IPR001753">
    <property type="entry name" value="Enoyl-CoA_hydra/iso"/>
</dbReference>
<dbReference type="PANTHER" id="PTHR11941">
    <property type="entry name" value="ENOYL-COA HYDRATASE-RELATED"/>
    <property type="match status" value="1"/>
</dbReference>
<evidence type="ECO:0000313" key="2">
    <source>
        <dbReference type="Proteomes" id="UP000076512"/>
    </source>
</evidence>
<keyword evidence="2" id="KW-1185">Reference proteome</keyword>
<accession>A0A164KUT6</accession>
<dbReference type="EMBL" id="LWGR01000012">
    <property type="protein sequence ID" value="KZM71729.1"/>
    <property type="molecule type" value="Genomic_DNA"/>
</dbReference>
<dbReference type="GO" id="GO:0003824">
    <property type="term" value="F:catalytic activity"/>
    <property type="evidence" value="ECO:0007669"/>
    <property type="project" value="UniProtKB-ARBA"/>
</dbReference>
<dbReference type="RefSeq" id="WP_082870495.1">
    <property type="nucleotide sequence ID" value="NZ_JABMCZ010000003.1"/>
</dbReference>
<organism evidence="1 2">
    <name type="scientific">Nocardia terpenica</name>
    <dbReference type="NCBI Taxonomy" id="455432"/>
    <lineage>
        <taxon>Bacteria</taxon>
        <taxon>Bacillati</taxon>
        <taxon>Actinomycetota</taxon>
        <taxon>Actinomycetes</taxon>
        <taxon>Mycobacteriales</taxon>
        <taxon>Nocardiaceae</taxon>
        <taxon>Nocardia</taxon>
    </lineage>
</organism>
<dbReference type="InterPro" id="IPR029045">
    <property type="entry name" value="ClpP/crotonase-like_dom_sf"/>
</dbReference>
<dbReference type="OrthoDB" id="6006525at2"/>
<gene>
    <name evidence="1" type="ORF">AWN90_03180</name>
</gene>
<dbReference type="InterPro" id="IPR053545">
    <property type="entry name" value="Enoyl-CoA_hydratase-like"/>
</dbReference>
<dbReference type="SUPFAM" id="SSF52096">
    <property type="entry name" value="ClpP/crotonase"/>
    <property type="match status" value="1"/>
</dbReference>
<dbReference type="PANTHER" id="PTHR11941:SF54">
    <property type="entry name" value="ENOYL-COA HYDRATASE, MITOCHONDRIAL"/>
    <property type="match status" value="1"/>
</dbReference>
<dbReference type="GO" id="GO:0006635">
    <property type="term" value="P:fatty acid beta-oxidation"/>
    <property type="evidence" value="ECO:0007669"/>
    <property type="project" value="TreeGrafter"/>
</dbReference>
<sequence>MNTEHISRPHAVVDGSGTDIIAAAVPAHGPLRAELIDAVTAVARRAEDAADGSHCVVLRIQGARSGEYRAWPGEATVGEVSKWEGALRRLEQVPLPIVAAVDGDAYGPAAELLLVADYRILRVAAEFRFASTEAGVWPAMAVYRLVAEVGVARARDLVIQGRALSARQALERGLVDMVVTDSAAETDALRAGAALFDSAVGTELAIRRRLLLDAATTRFEDALGAHLAASDRALRRDRAAS</sequence>
<proteinExistence type="predicted"/>
<evidence type="ECO:0000313" key="1">
    <source>
        <dbReference type="EMBL" id="KZM71729.1"/>
    </source>
</evidence>
<dbReference type="AlphaFoldDB" id="A0A164KUT6"/>
<protein>
    <submittedName>
        <fullName evidence="1">Enoyl-CoA hydratase</fullName>
    </submittedName>
</protein>
<comment type="caution">
    <text evidence="1">The sequence shown here is derived from an EMBL/GenBank/DDBJ whole genome shotgun (WGS) entry which is preliminary data.</text>
</comment>
<reference evidence="1 2" key="1">
    <citation type="submission" date="2016-04" db="EMBL/GenBank/DDBJ databases">
        <authorList>
            <person name="Evans L.H."/>
            <person name="Alamgir A."/>
            <person name="Owens N."/>
            <person name="Weber N.D."/>
            <person name="Virtaneva K."/>
            <person name="Barbian K."/>
            <person name="Babar A."/>
            <person name="Rosenke K."/>
        </authorList>
    </citation>
    <scope>NUCLEOTIDE SEQUENCE [LARGE SCALE GENOMIC DNA]</scope>
    <source>
        <strain evidence="1 2">IFM 0406</strain>
    </source>
</reference>